<proteinExistence type="predicted"/>
<protein>
    <submittedName>
        <fullName evidence="2">Uncharacterized protein</fullName>
    </submittedName>
</protein>
<feature type="region of interest" description="Disordered" evidence="1">
    <location>
        <begin position="21"/>
        <end position="42"/>
    </location>
</feature>
<name>A0A0U4BJY9_9BACT</name>
<dbReference type="KEGG" id="hyg:AUC43_18405"/>
<keyword evidence="3" id="KW-1185">Reference proteome</keyword>
<evidence type="ECO:0000313" key="3">
    <source>
        <dbReference type="Proteomes" id="UP000059542"/>
    </source>
</evidence>
<gene>
    <name evidence="2" type="ORF">AUC43_18405</name>
</gene>
<accession>A0A0U4BJY9</accession>
<organism evidence="2 3">
    <name type="scientific">Hymenobacter sedentarius</name>
    <dbReference type="NCBI Taxonomy" id="1411621"/>
    <lineage>
        <taxon>Bacteria</taxon>
        <taxon>Pseudomonadati</taxon>
        <taxon>Bacteroidota</taxon>
        <taxon>Cytophagia</taxon>
        <taxon>Cytophagales</taxon>
        <taxon>Hymenobacteraceae</taxon>
        <taxon>Hymenobacter</taxon>
    </lineage>
</organism>
<dbReference type="AlphaFoldDB" id="A0A0U4BJY9"/>
<dbReference type="Proteomes" id="UP000059542">
    <property type="component" value="Chromosome"/>
</dbReference>
<evidence type="ECO:0000256" key="1">
    <source>
        <dbReference type="SAM" id="MobiDB-lite"/>
    </source>
</evidence>
<dbReference type="EMBL" id="CP013909">
    <property type="protein sequence ID" value="ALW86875.1"/>
    <property type="molecule type" value="Genomic_DNA"/>
</dbReference>
<reference evidence="2 3" key="1">
    <citation type="submission" date="2015-12" db="EMBL/GenBank/DDBJ databases">
        <authorList>
            <person name="Shamseldin A."/>
            <person name="Moawad H."/>
            <person name="Abd El-Rahim W.M."/>
            <person name="Sadowsky M.J."/>
        </authorList>
    </citation>
    <scope>NUCLEOTIDE SEQUENCE [LARGE SCALE GENOMIC DNA]</scope>
    <source>
        <strain evidence="2 3">DG5B</strain>
    </source>
</reference>
<sequence>MLGVADLCEVLGAAGLVVGLGPGSRGGASEEQGAGQNELREKVRHVGRGENKAAATGGNLAELVALREALRTYELAHPTEHGGGAPRRR</sequence>
<evidence type="ECO:0000313" key="2">
    <source>
        <dbReference type="EMBL" id="ALW86875.1"/>
    </source>
</evidence>